<keyword evidence="9" id="KW-0442">Lipid degradation</keyword>
<reference evidence="17 18" key="1">
    <citation type="journal article" date="2014" name="Proc. Natl. Acad. Sci. U.S.A.">
        <title>Trajectory and genomic determinants of fungal-pathogen speciation and host adaptation.</title>
        <authorList>
            <person name="Hu X."/>
            <person name="Xiao G."/>
            <person name="Zheng P."/>
            <person name="Shang Y."/>
            <person name="Su Y."/>
            <person name="Zhang X."/>
            <person name="Liu X."/>
            <person name="Zhan S."/>
            <person name="St Leger R.J."/>
            <person name="Wang C."/>
        </authorList>
    </citation>
    <scope>NUCLEOTIDE SEQUENCE [LARGE SCALE GENOMIC DNA]</scope>
    <source>
        <strain evidence="17 18">ARSEF 1941</strain>
    </source>
</reference>
<keyword evidence="6" id="KW-0479">Metal-binding</keyword>
<feature type="region of interest" description="Disordered" evidence="15">
    <location>
        <begin position="627"/>
        <end position="649"/>
    </location>
</feature>
<dbReference type="PANTHER" id="PTHR45792:SF7">
    <property type="entry name" value="PUTATIVE (AFU_ORTHOLOGUE AFUA_6G02710)-RELATED"/>
    <property type="match status" value="1"/>
</dbReference>
<evidence type="ECO:0000256" key="12">
    <source>
        <dbReference type="ARBA" id="ARBA00023136"/>
    </source>
</evidence>
<protein>
    <recommendedName>
        <fullName evidence="14">sn-1-specific diacylglycerol lipase</fullName>
        <ecNumber evidence="14">3.1.1.116</ecNumber>
    </recommendedName>
</protein>
<evidence type="ECO:0000256" key="3">
    <source>
        <dbReference type="ARBA" id="ARBA00022475"/>
    </source>
</evidence>
<keyword evidence="18" id="KW-1185">Reference proteome</keyword>
<dbReference type="HOGENOM" id="CLU_001871_0_0_1"/>
<keyword evidence="7" id="KW-0378">Hydrolase</keyword>
<feature type="compositionally biased region" description="Polar residues" evidence="15">
    <location>
        <begin position="496"/>
        <end position="506"/>
    </location>
</feature>
<comment type="subcellular location">
    <subcellularLocation>
        <location evidence="2">Cell membrane</location>
        <topology evidence="2">Multi-pass membrane protein</topology>
    </subcellularLocation>
</comment>
<gene>
    <name evidence="17" type="ORF">MAM_01208</name>
</gene>
<evidence type="ECO:0000256" key="4">
    <source>
        <dbReference type="ARBA" id="ARBA00022553"/>
    </source>
</evidence>
<accession>A0A0B2X4P8</accession>
<dbReference type="InterPro" id="IPR052214">
    <property type="entry name" value="DAG_Lipase-Related"/>
</dbReference>
<dbReference type="Gene3D" id="3.40.50.1820">
    <property type="entry name" value="alpha/beta hydrolase"/>
    <property type="match status" value="1"/>
</dbReference>
<feature type="compositionally biased region" description="Low complexity" evidence="15">
    <location>
        <begin position="544"/>
        <end position="556"/>
    </location>
</feature>
<dbReference type="Proteomes" id="UP000030816">
    <property type="component" value="Unassembled WGS sequence"/>
</dbReference>
<keyword evidence="12" id="KW-0472">Membrane</keyword>
<dbReference type="EC" id="3.1.1.116" evidence="14"/>
<evidence type="ECO:0000256" key="10">
    <source>
        <dbReference type="ARBA" id="ARBA00022989"/>
    </source>
</evidence>
<keyword evidence="11" id="KW-0443">Lipid metabolism</keyword>
<evidence type="ECO:0000256" key="11">
    <source>
        <dbReference type="ARBA" id="ARBA00023098"/>
    </source>
</evidence>
<dbReference type="GeneID" id="63735663"/>
<comment type="catalytic activity">
    <reaction evidence="13">
        <text>a 1,2-diacyl-sn-glycerol + H2O = a 2-acylglycerol + a fatty acid + H(+)</text>
        <dbReference type="Rhea" id="RHEA:33275"/>
        <dbReference type="ChEBI" id="CHEBI:15377"/>
        <dbReference type="ChEBI" id="CHEBI:15378"/>
        <dbReference type="ChEBI" id="CHEBI:17389"/>
        <dbReference type="ChEBI" id="CHEBI:17815"/>
        <dbReference type="ChEBI" id="CHEBI:28868"/>
        <dbReference type="EC" id="3.1.1.116"/>
    </reaction>
    <physiologicalReaction direction="left-to-right" evidence="13">
        <dbReference type="Rhea" id="RHEA:33276"/>
    </physiologicalReaction>
</comment>
<dbReference type="SUPFAM" id="SSF53474">
    <property type="entry name" value="alpha/beta-Hydrolases"/>
    <property type="match status" value="1"/>
</dbReference>
<dbReference type="RefSeq" id="XP_040681495.1">
    <property type="nucleotide sequence ID" value="XM_040820007.1"/>
</dbReference>
<dbReference type="GO" id="GO:0019369">
    <property type="term" value="P:arachidonate metabolic process"/>
    <property type="evidence" value="ECO:0007669"/>
    <property type="project" value="TreeGrafter"/>
</dbReference>
<keyword evidence="8" id="KW-0106">Calcium</keyword>
<evidence type="ECO:0000313" key="18">
    <source>
        <dbReference type="Proteomes" id="UP000030816"/>
    </source>
</evidence>
<keyword evidence="3" id="KW-1003">Cell membrane</keyword>
<evidence type="ECO:0000256" key="8">
    <source>
        <dbReference type="ARBA" id="ARBA00022837"/>
    </source>
</evidence>
<name>A0A0B2X4P8_METAS</name>
<dbReference type="CDD" id="cd00519">
    <property type="entry name" value="Lipase_3"/>
    <property type="match status" value="1"/>
</dbReference>
<evidence type="ECO:0000259" key="16">
    <source>
        <dbReference type="Pfam" id="PF01764"/>
    </source>
</evidence>
<evidence type="ECO:0000256" key="5">
    <source>
        <dbReference type="ARBA" id="ARBA00022692"/>
    </source>
</evidence>
<feature type="compositionally biased region" description="Polar residues" evidence="15">
    <location>
        <begin position="404"/>
        <end position="421"/>
    </location>
</feature>
<dbReference type="Pfam" id="PF01764">
    <property type="entry name" value="Lipase_3"/>
    <property type="match status" value="1"/>
</dbReference>
<comment type="caution">
    <text evidence="17">The sequence shown here is derived from an EMBL/GenBank/DDBJ whole genome shotgun (WGS) entry which is preliminary data.</text>
</comment>
<comment type="cofactor">
    <cofactor evidence="1">
        <name>Ca(2+)</name>
        <dbReference type="ChEBI" id="CHEBI:29108"/>
    </cofactor>
</comment>
<dbReference type="OrthoDB" id="438440at2759"/>
<proteinExistence type="predicted"/>
<evidence type="ECO:0000256" key="15">
    <source>
        <dbReference type="SAM" id="MobiDB-lite"/>
    </source>
</evidence>
<evidence type="ECO:0000256" key="2">
    <source>
        <dbReference type="ARBA" id="ARBA00004651"/>
    </source>
</evidence>
<feature type="region of interest" description="Disordered" evidence="15">
    <location>
        <begin position="356"/>
        <end position="588"/>
    </location>
</feature>
<feature type="compositionally biased region" description="Polar residues" evidence="15">
    <location>
        <begin position="430"/>
        <end position="442"/>
    </location>
</feature>
<dbReference type="GO" id="GO:0016298">
    <property type="term" value="F:lipase activity"/>
    <property type="evidence" value="ECO:0007669"/>
    <property type="project" value="TreeGrafter"/>
</dbReference>
<keyword evidence="4" id="KW-0597">Phosphoprotein</keyword>
<dbReference type="InterPro" id="IPR029058">
    <property type="entry name" value="AB_hydrolase_fold"/>
</dbReference>
<dbReference type="AlphaFoldDB" id="A0A0B2X4P8"/>
<dbReference type="PANTHER" id="PTHR45792">
    <property type="entry name" value="DIACYLGLYCEROL LIPASE HOMOLOG-RELATED"/>
    <property type="match status" value="1"/>
</dbReference>
<evidence type="ECO:0000256" key="14">
    <source>
        <dbReference type="ARBA" id="ARBA00026104"/>
    </source>
</evidence>
<evidence type="ECO:0000256" key="13">
    <source>
        <dbReference type="ARBA" id="ARBA00024531"/>
    </source>
</evidence>
<dbReference type="GO" id="GO:0046340">
    <property type="term" value="P:diacylglycerol catabolic process"/>
    <property type="evidence" value="ECO:0007669"/>
    <property type="project" value="TreeGrafter"/>
</dbReference>
<dbReference type="InterPro" id="IPR002921">
    <property type="entry name" value="Fungal_lipase-type"/>
</dbReference>
<evidence type="ECO:0000313" key="17">
    <source>
        <dbReference type="EMBL" id="KHO00430.1"/>
    </source>
</evidence>
<keyword evidence="5" id="KW-0812">Transmembrane</keyword>
<feature type="domain" description="Fungal lipase-type" evidence="16">
    <location>
        <begin position="796"/>
        <end position="962"/>
    </location>
</feature>
<evidence type="ECO:0000256" key="9">
    <source>
        <dbReference type="ARBA" id="ARBA00022963"/>
    </source>
</evidence>
<sequence length="1112" mass="120373">MLRGMPRDVEASAGVTSQYPGPTLLPGPITHAVSLATRSTSLAIRVGSLVGCYGLDAARFTTLSSLGLARGLVETVLSTAAYDTASLSKSELGAAEAETILERSLESLHFAVTQIVFWTSAGFRLTGATISTASQASQLVLGSLDKLFGSTDSSRAVASIITLIRREFNNPATGVGGERVGVSDLVVALGALAYLQQAARRQASEEIRRRAYEEVIWDVVVLSDGERIDLPDDEDGPQLVSGDEYRADDLGIRYGAGEDDEAVVQRLKSHITANLEAGTTASISDFVSSVQTITVDVKGPQLLSLPTPPGAEIVETRGAAASAGTNRPRDLGQDSDTSYTVVYRIQRDKFRSATFREQEEEFGPAVVEITDDDAVPTVEPFKKPALPPKSPADTTTLKGKESQPPASTTGPPRNASHSSGPSEAPKLRHSSQSCGLETTANQKKQRAPPVEPLSRVSTAKKRTSESTKRPLPKKKSEPLNPGKQSEKRPGLKQVLKDSSQSLSNIWNRDGSDHEPGRSLAKQRPQWKGTRGNAAESSSSSRLKPPTGRGQPQQGQRNAPTRRVQTPDPFPRSSSRASYVSIHETRRDSVVSLTDAYSRNSASGLRPASPTILRADYSTQETISRTAGEAYPVGSVPPSPRGKGHHRQSASYAPSLYSLATNDSQSSLLLSSYYQKSAYTSSNALSTLRREGFVDGTFPSGHLLPNIARYMRYSSACYGSHFMKLLGISDQLPASQVGDRTHQDVRHFAHHTESQDSNILLASFVDPQGGSDATGSTGTGVPLVHYISLDHEAKAVVLACRGTLGFEDVLADLTCDYDNLPWRGRAYRVHKGVHASARRLLFGDDGRVLVTLKEALLEFPDYGLVLCGHSLGGGVTSLLGVMLSEPNPEGPGFVISAEPYSKLLTQGPSTDHKFSDIRLPRSRRIHVYAYGSPGIMSPSLRKITRGLITTVVHGNDIVPHLSLGVLHDFQGLALGFKRDENQTKAEIRRRMWGAFQEHVSDKWYQTTPAAPKEGDEEWVLPMLQALRGTMNGKKLVPPGEVFAIETTRVLRRDAFLVQEEGPIGRPARRVVLKYIRDVEGRFGEIRFGTGLLTDHSPAKYEDALNKLRLGVVE</sequence>
<dbReference type="GO" id="GO:0046872">
    <property type="term" value="F:metal ion binding"/>
    <property type="evidence" value="ECO:0007669"/>
    <property type="project" value="UniProtKB-KW"/>
</dbReference>
<dbReference type="GO" id="GO:0005886">
    <property type="term" value="C:plasma membrane"/>
    <property type="evidence" value="ECO:0007669"/>
    <property type="project" value="UniProtKB-SubCell"/>
</dbReference>
<dbReference type="EMBL" id="AZHE01000002">
    <property type="protein sequence ID" value="KHO00430.1"/>
    <property type="molecule type" value="Genomic_DNA"/>
</dbReference>
<evidence type="ECO:0000256" key="7">
    <source>
        <dbReference type="ARBA" id="ARBA00022801"/>
    </source>
</evidence>
<organism evidence="17 18">
    <name type="scientific">Metarhizium album (strain ARSEF 1941)</name>
    <dbReference type="NCBI Taxonomy" id="1081103"/>
    <lineage>
        <taxon>Eukaryota</taxon>
        <taxon>Fungi</taxon>
        <taxon>Dikarya</taxon>
        <taxon>Ascomycota</taxon>
        <taxon>Pezizomycotina</taxon>
        <taxon>Sordariomycetes</taxon>
        <taxon>Hypocreomycetidae</taxon>
        <taxon>Hypocreales</taxon>
        <taxon>Clavicipitaceae</taxon>
        <taxon>Metarhizium</taxon>
    </lineage>
</organism>
<evidence type="ECO:0000256" key="6">
    <source>
        <dbReference type="ARBA" id="ARBA00022723"/>
    </source>
</evidence>
<keyword evidence="10" id="KW-1133">Transmembrane helix</keyword>
<evidence type="ECO:0000256" key="1">
    <source>
        <dbReference type="ARBA" id="ARBA00001913"/>
    </source>
</evidence>